<evidence type="ECO:0000256" key="5">
    <source>
        <dbReference type="ARBA" id="ARBA00023204"/>
    </source>
</evidence>
<keyword evidence="2" id="KW-0227">DNA damage</keyword>
<dbReference type="InterPro" id="IPR050077">
    <property type="entry name" value="LexA_repressor"/>
</dbReference>
<dbReference type="RefSeq" id="WP_122330021.1">
    <property type="nucleotide sequence ID" value="NZ_JAQDYY010000001.1"/>
</dbReference>
<proteinExistence type="inferred from homology"/>
<dbReference type="InterPro" id="IPR015927">
    <property type="entry name" value="Peptidase_S24_S26A/B/C"/>
</dbReference>
<dbReference type="GO" id="GO:0003677">
    <property type="term" value="F:DNA binding"/>
    <property type="evidence" value="ECO:0007669"/>
    <property type="project" value="InterPro"/>
</dbReference>
<accession>A0A396C5M5</accession>
<evidence type="ECO:0000313" key="10">
    <source>
        <dbReference type="Proteomes" id="UP000266644"/>
    </source>
</evidence>
<evidence type="ECO:0000256" key="2">
    <source>
        <dbReference type="ARBA" id="ARBA00022763"/>
    </source>
</evidence>
<dbReference type="SUPFAM" id="SSF51306">
    <property type="entry name" value="LexA/Signal peptidase"/>
    <property type="match status" value="1"/>
</dbReference>
<dbReference type="PRINTS" id="PR00726">
    <property type="entry name" value="LEXASERPTASE"/>
</dbReference>
<keyword evidence="3 7" id="KW-0378">Hydrolase</keyword>
<evidence type="ECO:0000313" key="9">
    <source>
        <dbReference type="EMBL" id="RHH14373.1"/>
    </source>
</evidence>
<evidence type="ECO:0000256" key="6">
    <source>
        <dbReference type="ARBA" id="ARBA00023236"/>
    </source>
</evidence>
<dbReference type="Gene3D" id="2.10.109.10">
    <property type="entry name" value="Umud Fragment, subunit A"/>
    <property type="match status" value="1"/>
</dbReference>
<keyword evidence="6" id="KW-0742">SOS response</keyword>
<dbReference type="InterPro" id="IPR039418">
    <property type="entry name" value="LexA-like"/>
</dbReference>
<evidence type="ECO:0000256" key="4">
    <source>
        <dbReference type="ARBA" id="ARBA00022813"/>
    </source>
</evidence>
<protein>
    <submittedName>
        <fullName evidence="9">Peptidase S24</fullName>
    </submittedName>
</protein>
<dbReference type="Pfam" id="PF00717">
    <property type="entry name" value="Peptidase_S24"/>
    <property type="match status" value="1"/>
</dbReference>
<comment type="caution">
    <text evidence="9">The sequence shown here is derived from an EMBL/GenBank/DDBJ whole genome shotgun (WGS) entry which is preliminary data.</text>
</comment>
<dbReference type="PANTHER" id="PTHR33516:SF2">
    <property type="entry name" value="LEXA REPRESSOR-RELATED"/>
    <property type="match status" value="1"/>
</dbReference>
<dbReference type="GO" id="GO:0006281">
    <property type="term" value="P:DNA repair"/>
    <property type="evidence" value="ECO:0007669"/>
    <property type="project" value="UniProtKB-KW"/>
</dbReference>
<keyword evidence="5" id="KW-0234">DNA repair</keyword>
<dbReference type="CDD" id="cd06529">
    <property type="entry name" value="S24_LexA-like"/>
    <property type="match status" value="1"/>
</dbReference>
<name>A0A396C5M5_BACFG</name>
<evidence type="ECO:0000256" key="1">
    <source>
        <dbReference type="ARBA" id="ARBA00007484"/>
    </source>
</evidence>
<dbReference type="PANTHER" id="PTHR33516">
    <property type="entry name" value="LEXA REPRESSOR"/>
    <property type="match status" value="1"/>
</dbReference>
<evidence type="ECO:0000256" key="7">
    <source>
        <dbReference type="RuleBase" id="RU003991"/>
    </source>
</evidence>
<dbReference type="AlphaFoldDB" id="A0A396C5M5"/>
<dbReference type="InterPro" id="IPR036286">
    <property type="entry name" value="LexA/Signal_pep-like_sf"/>
</dbReference>
<organism evidence="9 10">
    <name type="scientific">Bacteroides fragilis</name>
    <dbReference type="NCBI Taxonomy" id="817"/>
    <lineage>
        <taxon>Bacteria</taxon>
        <taxon>Pseudomonadati</taxon>
        <taxon>Bacteroidota</taxon>
        <taxon>Bacteroidia</taxon>
        <taxon>Bacteroidales</taxon>
        <taxon>Bacteroidaceae</taxon>
        <taxon>Bacteroides</taxon>
    </lineage>
</organism>
<dbReference type="GO" id="GO:0009432">
    <property type="term" value="P:SOS response"/>
    <property type="evidence" value="ECO:0007669"/>
    <property type="project" value="UniProtKB-KW"/>
</dbReference>
<dbReference type="InterPro" id="IPR006197">
    <property type="entry name" value="Peptidase_S24_LexA"/>
</dbReference>
<evidence type="ECO:0000256" key="3">
    <source>
        <dbReference type="ARBA" id="ARBA00022801"/>
    </source>
</evidence>
<sequence>MPGNKLEIFRLDSSGKLELQLADEGIQAGFPSPSQDYMELTYDLNRELIKNPASTFMGRVKGMSMGEEGIHPGDLLIIDKSLELEDNDLAVCFLDGEFTLKRVEIDKDSQIIWLVPSNTEFKKIKVTEDNQFLVWGIVIYIIKDIRKKRR</sequence>
<gene>
    <name evidence="9" type="ORF">DW228_06120</name>
</gene>
<dbReference type="NCBIfam" id="NF007621">
    <property type="entry name" value="PRK10276.1"/>
    <property type="match status" value="1"/>
</dbReference>
<dbReference type="GO" id="GO:0016787">
    <property type="term" value="F:hydrolase activity"/>
    <property type="evidence" value="ECO:0007669"/>
    <property type="project" value="UniProtKB-KW"/>
</dbReference>
<reference evidence="9 10" key="1">
    <citation type="submission" date="2018-08" db="EMBL/GenBank/DDBJ databases">
        <title>A genome reference for cultivated species of the human gut microbiota.</title>
        <authorList>
            <person name="Zou Y."/>
            <person name="Xue W."/>
            <person name="Luo G."/>
        </authorList>
    </citation>
    <scope>NUCLEOTIDE SEQUENCE [LARGE SCALE GENOMIC DNA]</scope>
    <source>
        <strain evidence="9 10">AM18-6</strain>
    </source>
</reference>
<feature type="domain" description="Peptidase S24/S26A/S26B/S26C" evidence="8">
    <location>
        <begin position="26"/>
        <end position="139"/>
    </location>
</feature>
<dbReference type="GO" id="GO:0006355">
    <property type="term" value="P:regulation of DNA-templated transcription"/>
    <property type="evidence" value="ECO:0007669"/>
    <property type="project" value="InterPro"/>
</dbReference>
<keyword evidence="4 7" id="KW-0068">Autocatalytic cleavage</keyword>
<comment type="similarity">
    <text evidence="1 7">Belongs to the peptidase S24 family.</text>
</comment>
<evidence type="ECO:0000259" key="8">
    <source>
        <dbReference type="Pfam" id="PF00717"/>
    </source>
</evidence>
<dbReference type="EMBL" id="QRJE01000008">
    <property type="protein sequence ID" value="RHH14373.1"/>
    <property type="molecule type" value="Genomic_DNA"/>
</dbReference>
<dbReference type="Proteomes" id="UP000266644">
    <property type="component" value="Unassembled WGS sequence"/>
</dbReference>